<reference evidence="6 7" key="1">
    <citation type="submission" date="2015-07" db="EMBL/GenBank/DDBJ databases">
        <authorList>
            <person name="Ju K.-S."/>
            <person name="Doroghazi J.R."/>
            <person name="Metcalf W.W."/>
        </authorList>
    </citation>
    <scope>NUCLEOTIDE SEQUENCE [LARGE SCALE GENOMIC DNA]</scope>
    <source>
        <strain evidence="6 7">NRRL B-3589</strain>
    </source>
</reference>
<accession>A0ABR5J0K8</accession>
<keyword evidence="2" id="KW-0949">S-adenosyl-L-methionine</keyword>
<dbReference type="Proteomes" id="UP000037020">
    <property type="component" value="Unassembled WGS sequence"/>
</dbReference>
<evidence type="ECO:0000256" key="3">
    <source>
        <dbReference type="ARBA" id="ARBA00022723"/>
    </source>
</evidence>
<dbReference type="SUPFAM" id="SSF102114">
    <property type="entry name" value="Radical SAM enzymes"/>
    <property type="match status" value="1"/>
</dbReference>
<comment type="cofactor">
    <cofactor evidence="1">
        <name>[4Fe-4S] cluster</name>
        <dbReference type="ChEBI" id="CHEBI:49883"/>
    </cofactor>
</comment>
<comment type="caution">
    <text evidence="6">The sequence shown here is derived from an EMBL/GenBank/DDBJ whole genome shotgun (WGS) entry which is preliminary data.</text>
</comment>
<organism evidence="6 7">
    <name type="scientific">Streptomyces varsoviensis</name>
    <dbReference type="NCBI Taxonomy" id="67373"/>
    <lineage>
        <taxon>Bacteria</taxon>
        <taxon>Bacillati</taxon>
        <taxon>Actinomycetota</taxon>
        <taxon>Actinomycetes</taxon>
        <taxon>Kitasatosporales</taxon>
        <taxon>Streptomycetaceae</taxon>
        <taxon>Streptomyces</taxon>
    </lineage>
</organism>
<evidence type="ECO:0000313" key="6">
    <source>
        <dbReference type="EMBL" id="KOG86957.1"/>
    </source>
</evidence>
<dbReference type="EMBL" id="LGUT01002518">
    <property type="protein sequence ID" value="KOG86957.1"/>
    <property type="molecule type" value="Genomic_DNA"/>
</dbReference>
<evidence type="ECO:0000256" key="5">
    <source>
        <dbReference type="ARBA" id="ARBA00023014"/>
    </source>
</evidence>
<keyword evidence="3" id="KW-0479">Metal-binding</keyword>
<name>A0ABR5J0K8_9ACTN</name>
<keyword evidence="7" id="KW-1185">Reference proteome</keyword>
<dbReference type="InterPro" id="IPR058240">
    <property type="entry name" value="rSAM_sf"/>
</dbReference>
<evidence type="ECO:0000256" key="1">
    <source>
        <dbReference type="ARBA" id="ARBA00001966"/>
    </source>
</evidence>
<gene>
    <name evidence="6" type="ORF">ADK38_28125</name>
</gene>
<keyword evidence="5" id="KW-0411">Iron-sulfur</keyword>
<dbReference type="InterPro" id="IPR051198">
    <property type="entry name" value="BchE-like"/>
</dbReference>
<dbReference type="PANTHER" id="PTHR43409">
    <property type="entry name" value="ANAEROBIC MAGNESIUM-PROTOPORPHYRIN IX MONOMETHYL ESTER CYCLASE-RELATED"/>
    <property type="match status" value="1"/>
</dbReference>
<feature type="non-terminal residue" evidence="6">
    <location>
        <position position="166"/>
    </location>
</feature>
<protein>
    <recommendedName>
        <fullName evidence="8">Radical SAM core domain-containing protein</fullName>
    </recommendedName>
</protein>
<dbReference type="PANTHER" id="PTHR43409:SF7">
    <property type="entry name" value="BLL1977 PROTEIN"/>
    <property type="match status" value="1"/>
</dbReference>
<evidence type="ECO:0008006" key="8">
    <source>
        <dbReference type="Google" id="ProtNLM"/>
    </source>
</evidence>
<evidence type="ECO:0000256" key="4">
    <source>
        <dbReference type="ARBA" id="ARBA00023004"/>
    </source>
</evidence>
<evidence type="ECO:0000256" key="2">
    <source>
        <dbReference type="ARBA" id="ARBA00022691"/>
    </source>
</evidence>
<evidence type="ECO:0000313" key="7">
    <source>
        <dbReference type="Proteomes" id="UP000037020"/>
    </source>
</evidence>
<sequence>MEQTVRYIEESFAGLPFEYVSFYAPTFTLNRAWTTRLCDQLVRRGARYPWMCATTVHHLDAELVALMGRSGCVRISVGVETLAASGHAALPWPKRKGEDAVGALAAWCERAGIELNCCVIVGLPGTTVADAEAAVARVRALGGRVRPTIYSPHERLDPMASVDALA</sequence>
<keyword evidence="4" id="KW-0408">Iron</keyword>
<proteinExistence type="predicted"/>